<feature type="region of interest" description="Disordered" evidence="1">
    <location>
        <begin position="1"/>
        <end position="39"/>
    </location>
</feature>
<dbReference type="PANTHER" id="PTHR31912">
    <property type="entry name" value="IP13529P"/>
    <property type="match status" value="1"/>
</dbReference>
<sequence length="1228" mass="137148">MSVKSGASHLKTQAHQKAVEQAESARMQAEALAKERSTEGALLKAVEDPPPAPLQGPVASALARGMSNAEQAMWSGYREHRAEFDAGDDGGDFNASHARLRDEAEVFGILNAEGVAKRLGFGGASVAEEILADEDEDDFLSAIMRDAGVDDLHPSEIQNQGKASGSHHVNADSEWFPYPNKTMFLLDTLANLPRLRVSSSLMRVFLWILKEAGCKNVPSFDHFKQVQTQIRAESGIPSIPCKSTLGNVFFINDPRAIIAQDWSNPDVRKHIHVYPEIPEDGIIREIWHAEKWRKGMDLDCLSPMYAAGSTHYYVNEIAQLKDGTFVVPIRWVMFRSQVFADVYTVSFNEQNEATIEDSCTIFIRAGDLEKNLLDLQDENKVPQWSAQTANTAHPNQMPNPKRALAKGRRLYHSFVDYFGDDVSGNRTKSWNKHWNAYMAHRNLPRRLLLQEFHVHFVSTSPNATITEQFQEFKNAVEATHEDPVEVDDDTCFCLYANAGPSDNPMQSEICGHIGGKGNRFCRKCNAGGTQAEKKTDEGYHALFEAGSPRSKHEILTELEKQVRLACAGAPNPVQLLQRSTGVKDAYTQRWIEQLISQFQELKSVEPDRSDAEIEAELIQWMLDNRDKIYSPFLTMKGFDPTKDTPVEILHTILLGVVKYVWHVSHSSWSPDSKKLYSVRLQSTETSGLSIHAIRAKYIMQYAGSLIGRQFKTIVQTNTFHVRGIVTDHQFMAWKAAGELSALLWCPEFRNLEEYRKDLRVAVANMLDVVAMIDPSKIITKIKYHLLAHVEEDAVQFGPLVGVATEIFESFNAIFRYCSILSNHLAPSRDIARQLGDQETLKHRLTGGRWFSKTENEWRAAGSGVRQFLVAHPILQRLLGWAEPKNLKSGHVKLTPLKRRHGEVTRTTLELKDTVASKAVNYGSYLAESSWQHCCMVVSEALDECGLESWVFSKSAVDETAVVAGKIATILKDVSGQALVILEFFQVSAKRDDVYGMPVLTKRDSETTYMIVPSSSIKFNFNAQHDCSAANCEATGERERMQERVPSDDIETFIVHNPLDRYLINTHAFHNAHLLRATLPRDLVAPIPVFQDRRTKHDECAATFRVNKSARKKAKESESGGKKKMAGRKRKAPVPQADLEGEGEAAMEGVADASQPRRKRARTEHAPVAASSTQATPPVPSTSGGDGLTAGRSKRTITKSARLIEAEKMAQMSSESSSDDEPDDDDSDY</sequence>
<dbReference type="AlphaFoldDB" id="A0AAD7AZE8"/>
<dbReference type="PANTHER" id="PTHR31912:SF34">
    <property type="entry name" value="NOTOCHORD-RELATED PROTEIN"/>
    <property type="match status" value="1"/>
</dbReference>
<evidence type="ECO:0000256" key="1">
    <source>
        <dbReference type="SAM" id="MobiDB-lite"/>
    </source>
</evidence>
<name>A0AAD7AZE8_9AGAR</name>
<feature type="region of interest" description="Disordered" evidence="1">
    <location>
        <begin position="1103"/>
        <end position="1228"/>
    </location>
</feature>
<keyword evidence="3" id="KW-1185">Reference proteome</keyword>
<dbReference type="Proteomes" id="UP001221142">
    <property type="component" value="Unassembled WGS sequence"/>
</dbReference>
<evidence type="ECO:0000313" key="2">
    <source>
        <dbReference type="EMBL" id="KAJ7605422.1"/>
    </source>
</evidence>
<protein>
    <submittedName>
        <fullName evidence="2">Uncharacterized protein</fullName>
    </submittedName>
</protein>
<feature type="compositionally biased region" description="Basic residues" evidence="1">
    <location>
        <begin position="1121"/>
        <end position="1131"/>
    </location>
</feature>
<dbReference type="EMBL" id="JARKIF010000075">
    <property type="protein sequence ID" value="KAJ7605422.1"/>
    <property type="molecule type" value="Genomic_DNA"/>
</dbReference>
<evidence type="ECO:0000313" key="3">
    <source>
        <dbReference type="Proteomes" id="UP001221142"/>
    </source>
</evidence>
<proteinExistence type="predicted"/>
<gene>
    <name evidence="2" type="ORF">FB45DRAFT_1042339</name>
</gene>
<organism evidence="2 3">
    <name type="scientific">Roridomyces roridus</name>
    <dbReference type="NCBI Taxonomy" id="1738132"/>
    <lineage>
        <taxon>Eukaryota</taxon>
        <taxon>Fungi</taxon>
        <taxon>Dikarya</taxon>
        <taxon>Basidiomycota</taxon>
        <taxon>Agaricomycotina</taxon>
        <taxon>Agaricomycetes</taxon>
        <taxon>Agaricomycetidae</taxon>
        <taxon>Agaricales</taxon>
        <taxon>Marasmiineae</taxon>
        <taxon>Mycenaceae</taxon>
        <taxon>Roridomyces</taxon>
    </lineage>
</organism>
<comment type="caution">
    <text evidence="2">The sequence shown here is derived from an EMBL/GenBank/DDBJ whole genome shotgun (WGS) entry which is preliminary data.</text>
</comment>
<feature type="compositionally biased region" description="Acidic residues" evidence="1">
    <location>
        <begin position="1216"/>
        <end position="1228"/>
    </location>
</feature>
<reference evidence="2" key="1">
    <citation type="submission" date="2023-03" db="EMBL/GenBank/DDBJ databases">
        <title>Massive genome expansion in bonnet fungi (Mycena s.s.) driven by repeated elements and novel gene families across ecological guilds.</title>
        <authorList>
            <consortium name="Lawrence Berkeley National Laboratory"/>
            <person name="Harder C.B."/>
            <person name="Miyauchi S."/>
            <person name="Viragh M."/>
            <person name="Kuo A."/>
            <person name="Thoen E."/>
            <person name="Andreopoulos B."/>
            <person name="Lu D."/>
            <person name="Skrede I."/>
            <person name="Drula E."/>
            <person name="Henrissat B."/>
            <person name="Morin E."/>
            <person name="Kohler A."/>
            <person name="Barry K."/>
            <person name="LaButti K."/>
            <person name="Morin E."/>
            <person name="Salamov A."/>
            <person name="Lipzen A."/>
            <person name="Mereny Z."/>
            <person name="Hegedus B."/>
            <person name="Baldrian P."/>
            <person name="Stursova M."/>
            <person name="Weitz H."/>
            <person name="Taylor A."/>
            <person name="Grigoriev I.V."/>
            <person name="Nagy L.G."/>
            <person name="Martin F."/>
            <person name="Kauserud H."/>
        </authorList>
    </citation>
    <scope>NUCLEOTIDE SEQUENCE</scope>
    <source>
        <strain evidence="2">9284</strain>
    </source>
</reference>
<accession>A0AAD7AZE8</accession>